<protein>
    <submittedName>
        <fullName evidence="1">Uncharacterized protein</fullName>
    </submittedName>
</protein>
<dbReference type="Proteomes" id="UP001219525">
    <property type="component" value="Unassembled WGS sequence"/>
</dbReference>
<dbReference type="EMBL" id="JARJCW010000018">
    <property type="protein sequence ID" value="KAJ7215073.1"/>
    <property type="molecule type" value="Genomic_DNA"/>
</dbReference>
<evidence type="ECO:0000313" key="2">
    <source>
        <dbReference type="Proteomes" id="UP001219525"/>
    </source>
</evidence>
<proteinExistence type="predicted"/>
<gene>
    <name evidence="1" type="ORF">GGX14DRAFT_392330</name>
</gene>
<name>A0AAD6VK12_9AGAR</name>
<evidence type="ECO:0000313" key="1">
    <source>
        <dbReference type="EMBL" id="KAJ7215073.1"/>
    </source>
</evidence>
<reference evidence="1" key="1">
    <citation type="submission" date="2023-03" db="EMBL/GenBank/DDBJ databases">
        <title>Massive genome expansion in bonnet fungi (Mycena s.s.) driven by repeated elements and novel gene families across ecological guilds.</title>
        <authorList>
            <consortium name="Lawrence Berkeley National Laboratory"/>
            <person name="Harder C.B."/>
            <person name="Miyauchi S."/>
            <person name="Viragh M."/>
            <person name="Kuo A."/>
            <person name="Thoen E."/>
            <person name="Andreopoulos B."/>
            <person name="Lu D."/>
            <person name="Skrede I."/>
            <person name="Drula E."/>
            <person name="Henrissat B."/>
            <person name="Morin E."/>
            <person name="Kohler A."/>
            <person name="Barry K."/>
            <person name="LaButti K."/>
            <person name="Morin E."/>
            <person name="Salamov A."/>
            <person name="Lipzen A."/>
            <person name="Mereny Z."/>
            <person name="Hegedus B."/>
            <person name="Baldrian P."/>
            <person name="Stursova M."/>
            <person name="Weitz H."/>
            <person name="Taylor A."/>
            <person name="Grigoriev I.V."/>
            <person name="Nagy L.G."/>
            <person name="Martin F."/>
            <person name="Kauserud H."/>
        </authorList>
    </citation>
    <scope>NUCLEOTIDE SEQUENCE</scope>
    <source>
        <strain evidence="1">9144</strain>
    </source>
</reference>
<sequence>MPARKPMQPMSECQAIPTSHAICEFWPVLATNRLRRQLHDSVAATGPGTGSHWHLTLTASTYPMVTPTRYFTQQDKAAACAENKRRYRAQPHVKAAEAEAKRRRSRGKVARALPDTVPHMAPLDPNILGRALLPLPTTDENFQDALDGKFSETWLSNSLLVVWRTRPPFEQDLVGGDTDPEGCRQTPADLHVAQSILHGLHLHAQNIRDELRRSTFRARGWDAGFRALRQEICRMQEGMAELAVIEYTPGSQHCEMLQFWLQWEARAIYHLYYLNFLC</sequence>
<organism evidence="1 2">
    <name type="scientific">Mycena pura</name>
    <dbReference type="NCBI Taxonomy" id="153505"/>
    <lineage>
        <taxon>Eukaryota</taxon>
        <taxon>Fungi</taxon>
        <taxon>Dikarya</taxon>
        <taxon>Basidiomycota</taxon>
        <taxon>Agaricomycotina</taxon>
        <taxon>Agaricomycetes</taxon>
        <taxon>Agaricomycetidae</taxon>
        <taxon>Agaricales</taxon>
        <taxon>Marasmiineae</taxon>
        <taxon>Mycenaceae</taxon>
        <taxon>Mycena</taxon>
    </lineage>
</organism>
<comment type="caution">
    <text evidence="1">The sequence shown here is derived from an EMBL/GenBank/DDBJ whole genome shotgun (WGS) entry which is preliminary data.</text>
</comment>
<keyword evidence="2" id="KW-1185">Reference proteome</keyword>
<dbReference type="AlphaFoldDB" id="A0AAD6VK12"/>
<accession>A0AAD6VK12</accession>